<evidence type="ECO:0000313" key="2">
    <source>
        <dbReference type="Proteomes" id="UP000228920"/>
    </source>
</evidence>
<dbReference type="EMBL" id="PFNL01000146">
    <property type="protein sequence ID" value="PIZ45199.1"/>
    <property type="molecule type" value="Genomic_DNA"/>
</dbReference>
<accession>A0A2M7THD3</accession>
<dbReference type="AlphaFoldDB" id="A0A2M7THD3"/>
<reference evidence="2" key="1">
    <citation type="submission" date="2017-09" db="EMBL/GenBank/DDBJ databases">
        <title>Depth-based differentiation of microbial function through sediment-hosted aquifers and enrichment of novel symbionts in the deep terrestrial subsurface.</title>
        <authorList>
            <person name="Probst A.J."/>
            <person name="Ladd B."/>
            <person name="Jarett J.K."/>
            <person name="Geller-Mcgrath D.E."/>
            <person name="Sieber C.M.K."/>
            <person name="Emerson J.B."/>
            <person name="Anantharaman K."/>
            <person name="Thomas B.C."/>
            <person name="Malmstrom R."/>
            <person name="Stieglmeier M."/>
            <person name="Klingl A."/>
            <person name="Woyke T."/>
            <person name="Ryan C.M."/>
            <person name="Banfield J.F."/>
        </authorList>
    </citation>
    <scope>NUCLEOTIDE SEQUENCE [LARGE SCALE GENOMIC DNA]</scope>
</reference>
<comment type="caution">
    <text evidence="1">The sequence shown here is derived from an EMBL/GenBank/DDBJ whole genome shotgun (WGS) entry which is preliminary data.</text>
</comment>
<sequence>MKIDLTQEQFRQLIELSSIGSSVFGILGYSIEKNDYKKRSVEMEELETHLLQYANDFDCSDLTDKDGEEIYVKEAYYEETILPTLDDYDDLILHDNLANKLAKRDFVNTHTPDEIEKIANEHNGYLGVQLYDYEKKYWDEFENHDFERLKIDEISE</sequence>
<organism evidence="1 2">
    <name type="scientific">candidate division WWE3 bacterium CG_4_10_14_0_2_um_filter_41_14</name>
    <dbReference type="NCBI Taxonomy" id="1975072"/>
    <lineage>
        <taxon>Bacteria</taxon>
        <taxon>Katanobacteria</taxon>
    </lineage>
</organism>
<name>A0A2M7THD3_UNCKA</name>
<dbReference type="Proteomes" id="UP000228920">
    <property type="component" value="Unassembled WGS sequence"/>
</dbReference>
<protein>
    <submittedName>
        <fullName evidence="1">Uncharacterized protein</fullName>
    </submittedName>
</protein>
<gene>
    <name evidence="1" type="ORF">COY32_05465</name>
</gene>
<proteinExistence type="predicted"/>
<evidence type="ECO:0000313" key="1">
    <source>
        <dbReference type="EMBL" id="PIZ45199.1"/>
    </source>
</evidence>